<accession>W7TKZ9</accession>
<gene>
    <name evidence="1" type="ORF">Naga_100407g5</name>
</gene>
<dbReference type="AlphaFoldDB" id="W7TKZ9"/>
<organism evidence="1 2">
    <name type="scientific">Nannochloropsis gaditana</name>
    <dbReference type="NCBI Taxonomy" id="72520"/>
    <lineage>
        <taxon>Eukaryota</taxon>
        <taxon>Sar</taxon>
        <taxon>Stramenopiles</taxon>
        <taxon>Ochrophyta</taxon>
        <taxon>Eustigmatophyceae</taxon>
        <taxon>Eustigmatales</taxon>
        <taxon>Monodopsidaceae</taxon>
        <taxon>Nannochloropsis</taxon>
    </lineage>
</organism>
<sequence>MKCGGCRKMRFPCSESYEKVTQSEVRGTDLSRCAYRKHRCDACRTETSAILEEEREWGKSNERRLEGWCVACLWVPESAHVFVRHTQGNAFGVRPRSPAPMPLSCACGWEPSLCGARSSEKTFGRHGLKAKMEPVFVVPRLSECLELRRRCPSEREPIILR</sequence>
<dbReference type="EMBL" id="AZIL01001329">
    <property type="protein sequence ID" value="EWM24153.1"/>
    <property type="molecule type" value="Genomic_DNA"/>
</dbReference>
<dbReference type="Proteomes" id="UP000019335">
    <property type="component" value="Chromosome 14"/>
</dbReference>
<proteinExistence type="predicted"/>
<evidence type="ECO:0000313" key="2">
    <source>
        <dbReference type="Proteomes" id="UP000019335"/>
    </source>
</evidence>
<protein>
    <submittedName>
        <fullName evidence="1">Uncharacterized protein</fullName>
    </submittedName>
</protein>
<comment type="caution">
    <text evidence="1">The sequence shown here is derived from an EMBL/GenBank/DDBJ whole genome shotgun (WGS) entry which is preliminary data.</text>
</comment>
<reference evidence="1 2" key="1">
    <citation type="journal article" date="2014" name="Mol. Plant">
        <title>Chromosome Scale Genome Assembly and Transcriptome Profiling of Nannochloropsis gaditana in Nitrogen Depletion.</title>
        <authorList>
            <person name="Corteggiani Carpinelli E."/>
            <person name="Telatin A."/>
            <person name="Vitulo N."/>
            <person name="Forcato C."/>
            <person name="D'Angelo M."/>
            <person name="Schiavon R."/>
            <person name="Vezzi A."/>
            <person name="Giacometti G.M."/>
            <person name="Morosinotto T."/>
            <person name="Valle G."/>
        </authorList>
    </citation>
    <scope>NUCLEOTIDE SEQUENCE [LARGE SCALE GENOMIC DNA]</scope>
    <source>
        <strain evidence="1 2">B-31</strain>
    </source>
</reference>
<evidence type="ECO:0000313" key="1">
    <source>
        <dbReference type="EMBL" id="EWM24153.1"/>
    </source>
</evidence>
<keyword evidence="2" id="KW-1185">Reference proteome</keyword>
<name>W7TKZ9_9STRA</name>